<proteinExistence type="predicted"/>
<dbReference type="Gene3D" id="1.20.1260.120">
    <property type="entry name" value="Protein of unknown function DUF2935"/>
    <property type="match status" value="1"/>
</dbReference>
<organism evidence="1 2">
    <name type="scientific">Paenibacillus oenotherae</name>
    <dbReference type="NCBI Taxonomy" id="1435645"/>
    <lineage>
        <taxon>Bacteria</taxon>
        <taxon>Bacillati</taxon>
        <taxon>Bacillota</taxon>
        <taxon>Bacilli</taxon>
        <taxon>Bacillales</taxon>
        <taxon>Paenibacillaceae</taxon>
        <taxon>Paenibacillus</taxon>
    </lineage>
</organism>
<gene>
    <name evidence="1" type="ORF">K0T92_03950</name>
</gene>
<protein>
    <submittedName>
        <fullName evidence="1">DUF2935 domain-containing protein</fullName>
    </submittedName>
</protein>
<dbReference type="Pfam" id="PF11155">
    <property type="entry name" value="DUF2935"/>
    <property type="match status" value="2"/>
</dbReference>
<evidence type="ECO:0000313" key="2">
    <source>
        <dbReference type="Proteomes" id="UP000812277"/>
    </source>
</evidence>
<accession>A0ABS7D1U6</accession>
<name>A0ABS7D1U6_9BACL</name>
<dbReference type="RefSeq" id="WP_219871073.1">
    <property type="nucleotide sequence ID" value="NZ_JAHZIJ010000001.1"/>
</dbReference>
<dbReference type="InterPro" id="IPR021328">
    <property type="entry name" value="CotB-like"/>
</dbReference>
<dbReference type="EMBL" id="JAHZIJ010000001">
    <property type="protein sequence ID" value="MBW7473887.1"/>
    <property type="molecule type" value="Genomic_DNA"/>
</dbReference>
<dbReference type="SUPFAM" id="SSF158430">
    <property type="entry name" value="Bacillus cereus metalloprotein-like"/>
    <property type="match status" value="2"/>
</dbReference>
<keyword evidence="2" id="KW-1185">Reference proteome</keyword>
<sequence>MKQAADGCITVREEHLFWLEVLEDHAHFLRDYLSPVETRWWHEAEKFIGWFREAIRQASSLPPDDTANSERMTAFARNVYPLADAYCRLEGHMQHLRLWNRVNLNLTPSYFNGTISENREYLRQLAFLMKGVPAKPLTLTQLLDLWLEDQLGHAVLLQGLLDPVERTLGAEADKYAAQFSSYLVKNRAMQGYLRFTPPGFPSEIKFASEVLGTVKAFYEFVQRIVAQYRHAQLLSKSTLRFLEHHFPESCYFMRKLAVFVPGSPSFADCPLTRPSFGGA</sequence>
<comment type="caution">
    <text evidence="1">The sequence shown here is derived from an EMBL/GenBank/DDBJ whole genome shotgun (WGS) entry which is preliminary data.</text>
</comment>
<reference evidence="1 2" key="1">
    <citation type="submission" date="2021-07" db="EMBL/GenBank/DDBJ databases">
        <title>Paenibacillus radiodurans sp. nov., isolated from the southeastern edge of Tengger Desert.</title>
        <authorList>
            <person name="Zhang G."/>
        </authorList>
    </citation>
    <scope>NUCLEOTIDE SEQUENCE [LARGE SCALE GENOMIC DNA]</scope>
    <source>
        <strain evidence="1 2">DT7-4</strain>
    </source>
</reference>
<dbReference type="Proteomes" id="UP000812277">
    <property type="component" value="Unassembled WGS sequence"/>
</dbReference>
<evidence type="ECO:0000313" key="1">
    <source>
        <dbReference type="EMBL" id="MBW7473887.1"/>
    </source>
</evidence>